<dbReference type="RefSeq" id="WP_322877961.1">
    <property type="nucleotide sequence ID" value="NZ_JAVMIP010000005.1"/>
</dbReference>
<name>A0AAE4FSB5_9CYAN</name>
<accession>A0AAE4FSB5</accession>
<reference evidence="2" key="1">
    <citation type="submission" date="2023-07" db="EMBL/GenBank/DDBJ databases">
        <authorList>
            <person name="Luz R."/>
            <person name="Cordeiro R."/>
            <person name="Fonseca A."/>
            <person name="Goncalves V."/>
        </authorList>
    </citation>
    <scope>NUCLEOTIDE SEQUENCE [LARGE SCALE GENOMIC DNA]</scope>
    <source>
        <strain evidence="2">BACA0444</strain>
    </source>
</reference>
<comment type="caution">
    <text evidence="1">The sequence shown here is derived from an EMBL/GenBank/DDBJ whole genome shotgun (WGS) entry which is preliminary data.</text>
</comment>
<protein>
    <submittedName>
        <fullName evidence="1">Uncharacterized protein</fullName>
    </submittedName>
</protein>
<organism evidence="1 2">
    <name type="scientific">Pseudocalidococcus azoricus BACA0444</name>
    <dbReference type="NCBI Taxonomy" id="2918990"/>
    <lineage>
        <taxon>Bacteria</taxon>
        <taxon>Bacillati</taxon>
        <taxon>Cyanobacteriota</taxon>
        <taxon>Cyanophyceae</taxon>
        <taxon>Acaryochloridales</taxon>
        <taxon>Thermosynechococcaceae</taxon>
        <taxon>Pseudocalidococcus</taxon>
        <taxon>Pseudocalidococcus azoricus</taxon>
    </lineage>
</organism>
<evidence type="ECO:0000313" key="2">
    <source>
        <dbReference type="Proteomes" id="UP001268256"/>
    </source>
</evidence>
<evidence type="ECO:0000313" key="1">
    <source>
        <dbReference type="EMBL" id="MDS3860694.1"/>
    </source>
</evidence>
<gene>
    <name evidence="1" type="ORF">RIF25_07695</name>
</gene>
<sequence length="40" mass="4318">MAGLISLGSFPALLILLRGDQFAREQQSRPNPLNNPDLGP</sequence>
<dbReference type="EMBL" id="JAVMIP010000005">
    <property type="protein sequence ID" value="MDS3860694.1"/>
    <property type="molecule type" value="Genomic_DNA"/>
</dbReference>
<dbReference type="Proteomes" id="UP001268256">
    <property type="component" value="Unassembled WGS sequence"/>
</dbReference>
<proteinExistence type="predicted"/>
<dbReference type="AlphaFoldDB" id="A0AAE4FSB5"/>
<keyword evidence="2" id="KW-1185">Reference proteome</keyword>